<proteinExistence type="inferred from homology"/>
<evidence type="ECO:0000259" key="6">
    <source>
        <dbReference type="Pfam" id="PF00557"/>
    </source>
</evidence>
<dbReference type="PROSITE" id="PS00491">
    <property type="entry name" value="PROLINE_PEPTIDASE"/>
    <property type="match status" value="1"/>
</dbReference>
<evidence type="ECO:0000313" key="8">
    <source>
        <dbReference type="EMBL" id="EIT84518.1"/>
    </source>
</evidence>
<dbReference type="MEROPS" id="M24.031"/>
<dbReference type="Gene3D" id="3.90.230.10">
    <property type="entry name" value="Creatinase/methionine aminopeptidase superfamily"/>
    <property type="match status" value="1"/>
</dbReference>
<keyword evidence="4" id="KW-0378">Hydrolase</keyword>
<dbReference type="PATRIC" id="fig|1196324.3.peg.3149"/>
<keyword evidence="9" id="KW-1185">Reference proteome</keyword>
<dbReference type="InterPro" id="IPR000994">
    <property type="entry name" value="Pept_M24"/>
</dbReference>
<evidence type="ECO:0000259" key="7">
    <source>
        <dbReference type="Pfam" id="PF01321"/>
    </source>
</evidence>
<dbReference type="Gene3D" id="3.40.350.10">
    <property type="entry name" value="Creatinase/prolidase N-terminal domain"/>
    <property type="match status" value="1"/>
</dbReference>
<dbReference type="GO" id="GO:0046872">
    <property type="term" value="F:metal ion binding"/>
    <property type="evidence" value="ECO:0007669"/>
    <property type="project" value="UniProtKB-KW"/>
</dbReference>
<dbReference type="Proteomes" id="UP000004080">
    <property type="component" value="Unassembled WGS sequence"/>
</dbReference>
<dbReference type="CDD" id="cd01092">
    <property type="entry name" value="APP-like"/>
    <property type="match status" value="1"/>
</dbReference>
<dbReference type="Pfam" id="PF00557">
    <property type="entry name" value="Peptidase_M24"/>
    <property type="match status" value="1"/>
</dbReference>
<gene>
    <name evidence="8" type="ORF">A374_15372</name>
</gene>
<name>I8UCL6_9BACL</name>
<comment type="caution">
    <text evidence="8">The sequence shown here is derived from an EMBL/GenBank/DDBJ whole genome shotgun (WGS) entry which is preliminary data.</text>
</comment>
<comment type="cofactor">
    <cofactor evidence="1">
        <name>Mn(2+)</name>
        <dbReference type="ChEBI" id="CHEBI:29035"/>
    </cofactor>
</comment>
<organism evidence="8 9">
    <name type="scientific">Fictibacillus macauensis ZFHKF-1</name>
    <dbReference type="NCBI Taxonomy" id="1196324"/>
    <lineage>
        <taxon>Bacteria</taxon>
        <taxon>Bacillati</taxon>
        <taxon>Bacillota</taxon>
        <taxon>Bacilli</taxon>
        <taxon>Bacillales</taxon>
        <taxon>Fictibacillaceae</taxon>
        <taxon>Fictibacillus</taxon>
    </lineage>
</organism>
<evidence type="ECO:0000256" key="1">
    <source>
        <dbReference type="ARBA" id="ARBA00001936"/>
    </source>
</evidence>
<evidence type="ECO:0000256" key="3">
    <source>
        <dbReference type="ARBA" id="ARBA00022723"/>
    </source>
</evidence>
<feature type="domain" description="Peptidase M24" evidence="6">
    <location>
        <begin position="140"/>
        <end position="341"/>
    </location>
</feature>
<protein>
    <submittedName>
        <fullName evidence="8">Peptidase M24</fullName>
    </submittedName>
</protein>
<dbReference type="PANTHER" id="PTHR46112:SF3">
    <property type="entry name" value="AMINOPEPTIDASE YPDF"/>
    <property type="match status" value="1"/>
</dbReference>
<dbReference type="SUPFAM" id="SSF55920">
    <property type="entry name" value="Creatinase/aminopeptidase"/>
    <property type="match status" value="1"/>
</dbReference>
<evidence type="ECO:0000313" key="9">
    <source>
        <dbReference type="Proteomes" id="UP000004080"/>
    </source>
</evidence>
<reference evidence="8 9" key="1">
    <citation type="journal article" date="2012" name="J. Bacteriol.">
        <title>Genome of Bacillus macauensis ZFHKF-1, a Long-Chain-Forming Bacterium.</title>
        <authorList>
            <person name="Cai L."/>
            <person name="Zhang T."/>
        </authorList>
    </citation>
    <scope>NUCLEOTIDE SEQUENCE [LARGE SCALE GENOMIC DNA]</scope>
    <source>
        <strain evidence="8 9">ZFHKF-1</strain>
    </source>
</reference>
<dbReference type="AlphaFoldDB" id="I8UCL6"/>
<dbReference type="InterPro" id="IPR036005">
    <property type="entry name" value="Creatinase/aminopeptidase-like"/>
</dbReference>
<sequence length="358" mass="38911">MSVARLEKLRKSFVGTEIQAMLVTSPYNRRYLSGFTGSSGVLVITAQQAVLVTDFRYVEQATAQAPDFTIVEHAASLIETVAQTVKKLGITTLGFEEDYVTYALHRTYRAAMQSVGTNLLGVSGMIEKLRLLKDSSEIKILKEAAQIADAAFSHIVTYIKEGQTELEVANELEYFMRKEGAASSSFEMIVASGWRSALPHGKASDKVIQQGELVTLDFGAYYKGYCSDMTRTVAVGTVSTELRSIYETVKEAQQRGMDGIAPGMTGRQADALTRDYITQQGYGAHFGHSTGHGIGLEVHEGPSLAKHSDIILEPSMIVTVEPGIYVSGVGGVRIEDDTVITSHGNESLTHSTKELLIL</sequence>
<dbReference type="STRING" id="1196324.A374_15372"/>
<dbReference type="PANTHER" id="PTHR46112">
    <property type="entry name" value="AMINOPEPTIDASE"/>
    <property type="match status" value="1"/>
</dbReference>
<accession>I8UCL6</accession>
<comment type="similarity">
    <text evidence="2 5">Belongs to the peptidase M24B family.</text>
</comment>
<dbReference type="eggNOG" id="COG0006">
    <property type="taxonomic scope" value="Bacteria"/>
</dbReference>
<dbReference type="InterPro" id="IPR000587">
    <property type="entry name" value="Creatinase_N"/>
</dbReference>
<dbReference type="FunFam" id="3.90.230.10:FF:000014">
    <property type="entry name" value="Aminopeptidase P family protein"/>
    <property type="match status" value="1"/>
</dbReference>
<dbReference type="InterPro" id="IPR050659">
    <property type="entry name" value="Peptidase_M24B"/>
</dbReference>
<feature type="domain" description="Creatinase N-terminal" evidence="7">
    <location>
        <begin position="5"/>
        <end position="131"/>
    </location>
</feature>
<dbReference type="EMBL" id="AKKV01000032">
    <property type="protein sequence ID" value="EIT84518.1"/>
    <property type="molecule type" value="Genomic_DNA"/>
</dbReference>
<dbReference type="Pfam" id="PF01321">
    <property type="entry name" value="Creatinase_N"/>
    <property type="match status" value="1"/>
</dbReference>
<evidence type="ECO:0000256" key="4">
    <source>
        <dbReference type="ARBA" id="ARBA00022801"/>
    </source>
</evidence>
<dbReference type="InterPro" id="IPR029149">
    <property type="entry name" value="Creatin/AminoP/Spt16_N"/>
</dbReference>
<dbReference type="InterPro" id="IPR001131">
    <property type="entry name" value="Peptidase_M24B_aminopep-P_CS"/>
</dbReference>
<evidence type="ECO:0000256" key="5">
    <source>
        <dbReference type="RuleBase" id="RU000590"/>
    </source>
</evidence>
<keyword evidence="3 5" id="KW-0479">Metal-binding</keyword>
<dbReference type="GO" id="GO:0016787">
    <property type="term" value="F:hydrolase activity"/>
    <property type="evidence" value="ECO:0007669"/>
    <property type="project" value="UniProtKB-KW"/>
</dbReference>
<evidence type="ECO:0000256" key="2">
    <source>
        <dbReference type="ARBA" id="ARBA00008766"/>
    </source>
</evidence>